<feature type="region of interest" description="Disordered" evidence="1">
    <location>
        <begin position="38"/>
        <end position="59"/>
    </location>
</feature>
<proteinExistence type="predicted"/>
<gene>
    <name evidence="3" type="ORF">GPJ59_26145</name>
</gene>
<keyword evidence="4" id="KW-1185">Reference proteome</keyword>
<sequence>MIGIRLLQIVATTAAVVAAVFTAAPAHADTLPLTGTTLPPVSAGLDGDGPVQDDVTWGH</sequence>
<evidence type="ECO:0000313" key="4">
    <source>
        <dbReference type="Proteomes" id="UP000812013"/>
    </source>
</evidence>
<evidence type="ECO:0000256" key="2">
    <source>
        <dbReference type="SAM" id="SignalP"/>
    </source>
</evidence>
<reference evidence="3 4" key="1">
    <citation type="submission" date="2019-12" db="EMBL/GenBank/DDBJ databases">
        <title>Genome sequence of Streptomyces bambusae.</title>
        <authorList>
            <person name="Bansal K."/>
            <person name="Choksket S."/>
            <person name="Korpole S."/>
            <person name="Patil P.B."/>
        </authorList>
    </citation>
    <scope>NUCLEOTIDE SEQUENCE [LARGE SCALE GENOMIC DNA]</scope>
    <source>
        <strain evidence="3 4">SK60</strain>
    </source>
</reference>
<evidence type="ECO:0000256" key="1">
    <source>
        <dbReference type="SAM" id="MobiDB-lite"/>
    </source>
</evidence>
<name>A0ABS6ZBX2_9ACTN</name>
<dbReference type="EMBL" id="WTFF01000234">
    <property type="protein sequence ID" value="MBW5485263.1"/>
    <property type="molecule type" value="Genomic_DNA"/>
</dbReference>
<comment type="caution">
    <text evidence="3">The sequence shown here is derived from an EMBL/GenBank/DDBJ whole genome shotgun (WGS) entry which is preliminary data.</text>
</comment>
<feature type="chain" id="PRO_5047213026" evidence="2">
    <location>
        <begin position="29"/>
        <end position="59"/>
    </location>
</feature>
<protein>
    <submittedName>
        <fullName evidence="3">Uncharacterized protein</fullName>
    </submittedName>
</protein>
<accession>A0ABS6ZBX2</accession>
<dbReference type="RefSeq" id="WP_219670169.1">
    <property type="nucleotide sequence ID" value="NZ_WTFF01000234.1"/>
</dbReference>
<keyword evidence="2" id="KW-0732">Signal</keyword>
<feature type="signal peptide" evidence="2">
    <location>
        <begin position="1"/>
        <end position="28"/>
    </location>
</feature>
<evidence type="ECO:0000313" key="3">
    <source>
        <dbReference type="EMBL" id="MBW5485263.1"/>
    </source>
</evidence>
<dbReference type="Proteomes" id="UP000812013">
    <property type="component" value="Unassembled WGS sequence"/>
</dbReference>
<organism evidence="3 4">
    <name type="scientific">Streptomyces bambusae</name>
    <dbReference type="NCBI Taxonomy" id="1550616"/>
    <lineage>
        <taxon>Bacteria</taxon>
        <taxon>Bacillati</taxon>
        <taxon>Actinomycetota</taxon>
        <taxon>Actinomycetes</taxon>
        <taxon>Kitasatosporales</taxon>
        <taxon>Streptomycetaceae</taxon>
        <taxon>Streptomyces</taxon>
    </lineage>
</organism>